<feature type="region of interest" description="Disordered" evidence="1">
    <location>
        <begin position="122"/>
        <end position="141"/>
    </location>
</feature>
<proteinExistence type="predicted"/>
<feature type="region of interest" description="Disordered" evidence="1">
    <location>
        <begin position="151"/>
        <end position="180"/>
    </location>
</feature>
<organism evidence="3 4">
    <name type="scientific">Ramlibacter monticola</name>
    <dbReference type="NCBI Taxonomy" id="1926872"/>
    <lineage>
        <taxon>Bacteria</taxon>
        <taxon>Pseudomonadati</taxon>
        <taxon>Pseudomonadota</taxon>
        <taxon>Betaproteobacteria</taxon>
        <taxon>Burkholderiales</taxon>
        <taxon>Comamonadaceae</taxon>
        <taxon>Ramlibacter</taxon>
    </lineage>
</organism>
<evidence type="ECO:0000313" key="4">
    <source>
        <dbReference type="Proteomes" id="UP000599109"/>
    </source>
</evidence>
<sequence>MNAANDRAIIHRLLTGVPGLDNVLGGGLPEFSFNVIAGPPGSGKTTLAHQIMFALASAERPARYFTVLGEPPLKMLRYQQEFDFFDAGKLRHAIHFINLAEEAASGDLGKVLHRILAEVESKGPGLQGNDNNPVFHGGRRPDLAAPERAAQLGGAQTGDRQDARASDPGWPALVPHRQRRHPRVLAARGGPAATAGGPASVAAARAHGCRGAGRHAGGRSAARLLAPGGRPVGCRQEHPRLVLPGGRGGRGHGNGIRLGGMLHQHEGLLGGRATLRKRDAGEPTDPSWGSPNPKKSS</sequence>
<gene>
    <name evidence="3" type="ORF">JJ685_21095</name>
</gene>
<evidence type="ECO:0000256" key="1">
    <source>
        <dbReference type="SAM" id="MobiDB-lite"/>
    </source>
</evidence>
<evidence type="ECO:0000313" key="3">
    <source>
        <dbReference type="EMBL" id="MBL0393647.1"/>
    </source>
</evidence>
<evidence type="ECO:0000259" key="2">
    <source>
        <dbReference type="Pfam" id="PF06745"/>
    </source>
</evidence>
<protein>
    <recommendedName>
        <fullName evidence="2">KaiC-like domain-containing protein</fullName>
    </recommendedName>
</protein>
<dbReference type="SUPFAM" id="SSF52540">
    <property type="entry name" value="P-loop containing nucleoside triphosphate hydrolases"/>
    <property type="match status" value="1"/>
</dbReference>
<feature type="domain" description="KaiC-like" evidence="2">
    <location>
        <begin position="15"/>
        <end position="102"/>
    </location>
</feature>
<dbReference type="EMBL" id="JAEQNE010000006">
    <property type="protein sequence ID" value="MBL0393647.1"/>
    <property type="molecule type" value="Genomic_DNA"/>
</dbReference>
<name>A0A937CW65_9BURK</name>
<dbReference type="Pfam" id="PF06745">
    <property type="entry name" value="ATPase"/>
    <property type="match status" value="1"/>
</dbReference>
<dbReference type="InterPro" id="IPR014774">
    <property type="entry name" value="KaiC-like_dom"/>
</dbReference>
<dbReference type="Gene3D" id="3.40.50.300">
    <property type="entry name" value="P-loop containing nucleotide triphosphate hydrolases"/>
    <property type="match status" value="1"/>
</dbReference>
<accession>A0A937CW65</accession>
<reference evidence="3 4" key="1">
    <citation type="journal article" date="2017" name="Int. J. Syst. Evol. Microbiol.">
        <title>Ramlibacter monticola sp. nov., isolated from forest soil.</title>
        <authorList>
            <person name="Chaudhary D.K."/>
            <person name="Kim J."/>
        </authorList>
    </citation>
    <scope>NUCLEOTIDE SEQUENCE [LARGE SCALE GENOMIC DNA]</scope>
    <source>
        <strain evidence="3 4">KACC 19175</strain>
    </source>
</reference>
<feature type="region of interest" description="Disordered" evidence="1">
    <location>
        <begin position="270"/>
        <end position="297"/>
    </location>
</feature>
<dbReference type="Proteomes" id="UP000599109">
    <property type="component" value="Unassembled WGS sequence"/>
</dbReference>
<dbReference type="AlphaFoldDB" id="A0A937CW65"/>
<feature type="compositionally biased region" description="Polar residues" evidence="1">
    <location>
        <begin position="287"/>
        <end position="297"/>
    </location>
</feature>
<comment type="caution">
    <text evidence="3">The sequence shown here is derived from an EMBL/GenBank/DDBJ whole genome shotgun (WGS) entry which is preliminary data.</text>
</comment>
<dbReference type="InterPro" id="IPR027417">
    <property type="entry name" value="P-loop_NTPase"/>
</dbReference>
<keyword evidence="4" id="KW-1185">Reference proteome</keyword>